<protein>
    <submittedName>
        <fullName evidence="1">Uncharacterized protein</fullName>
    </submittedName>
</protein>
<reference evidence="1 2" key="1">
    <citation type="journal article" date="2023" name="Nucleic Acids Res.">
        <title>The hologenome of Daphnia magna reveals possible DNA methylation and microbiome-mediated evolution of the host genome.</title>
        <authorList>
            <person name="Chaturvedi A."/>
            <person name="Li X."/>
            <person name="Dhandapani V."/>
            <person name="Marshall H."/>
            <person name="Kissane S."/>
            <person name="Cuenca-Cambronero M."/>
            <person name="Asole G."/>
            <person name="Calvet F."/>
            <person name="Ruiz-Romero M."/>
            <person name="Marangio P."/>
            <person name="Guigo R."/>
            <person name="Rago D."/>
            <person name="Mirbahai L."/>
            <person name="Eastwood N."/>
            <person name="Colbourne J.K."/>
            <person name="Zhou J."/>
            <person name="Mallon E."/>
            <person name="Orsini L."/>
        </authorList>
    </citation>
    <scope>NUCLEOTIDE SEQUENCE [LARGE SCALE GENOMIC DNA]</scope>
    <source>
        <strain evidence="1">LRV0_1</strain>
    </source>
</reference>
<name>A0ABR0ASC9_9CRUS</name>
<comment type="caution">
    <text evidence="1">The sequence shown here is derived from an EMBL/GenBank/DDBJ whole genome shotgun (WGS) entry which is preliminary data.</text>
</comment>
<keyword evidence="2" id="KW-1185">Reference proteome</keyword>
<dbReference type="EMBL" id="JAOYFB010000038">
    <property type="protein sequence ID" value="KAK4028021.1"/>
    <property type="molecule type" value="Genomic_DNA"/>
</dbReference>
<accession>A0ABR0ASC9</accession>
<dbReference type="Proteomes" id="UP001234178">
    <property type="component" value="Unassembled WGS sequence"/>
</dbReference>
<evidence type="ECO:0000313" key="2">
    <source>
        <dbReference type="Proteomes" id="UP001234178"/>
    </source>
</evidence>
<proteinExistence type="predicted"/>
<evidence type="ECO:0000313" key="1">
    <source>
        <dbReference type="EMBL" id="KAK4028021.1"/>
    </source>
</evidence>
<organism evidence="1 2">
    <name type="scientific">Daphnia magna</name>
    <dbReference type="NCBI Taxonomy" id="35525"/>
    <lineage>
        <taxon>Eukaryota</taxon>
        <taxon>Metazoa</taxon>
        <taxon>Ecdysozoa</taxon>
        <taxon>Arthropoda</taxon>
        <taxon>Crustacea</taxon>
        <taxon>Branchiopoda</taxon>
        <taxon>Diplostraca</taxon>
        <taxon>Cladocera</taxon>
        <taxon>Anomopoda</taxon>
        <taxon>Daphniidae</taxon>
        <taxon>Daphnia</taxon>
    </lineage>
</organism>
<sequence length="89" mass="10240">MPFYEGSRDATFLCFKQTISWLMYRNPTGLKTGQQPAIEQSVGKQLYKPTIQLRTYLLNLIRRVIKIATAMDVGKGAIKIEVNYHINTF</sequence>
<gene>
    <name evidence="1" type="ORF">OUZ56_017184</name>
</gene>